<comment type="caution">
    <text evidence="2">The sequence shown here is derived from an EMBL/GenBank/DDBJ whole genome shotgun (WGS) entry which is preliminary data.</text>
</comment>
<feature type="signal peptide" evidence="1">
    <location>
        <begin position="1"/>
        <end position="22"/>
    </location>
</feature>
<keyword evidence="1" id="KW-0732">Signal</keyword>
<name>A0AAN8ZYM5_HALRR</name>
<dbReference type="AlphaFoldDB" id="A0AAN8ZYM5"/>
<accession>A0AAN8ZYM5</accession>
<organism evidence="2 3">
    <name type="scientific">Halocaridina rubra</name>
    <name type="common">Hawaiian red shrimp</name>
    <dbReference type="NCBI Taxonomy" id="373956"/>
    <lineage>
        <taxon>Eukaryota</taxon>
        <taxon>Metazoa</taxon>
        <taxon>Ecdysozoa</taxon>
        <taxon>Arthropoda</taxon>
        <taxon>Crustacea</taxon>
        <taxon>Multicrustacea</taxon>
        <taxon>Malacostraca</taxon>
        <taxon>Eumalacostraca</taxon>
        <taxon>Eucarida</taxon>
        <taxon>Decapoda</taxon>
        <taxon>Pleocyemata</taxon>
        <taxon>Caridea</taxon>
        <taxon>Atyoidea</taxon>
        <taxon>Atyidae</taxon>
        <taxon>Halocaridina</taxon>
    </lineage>
</organism>
<keyword evidence="3" id="KW-1185">Reference proteome</keyword>
<evidence type="ECO:0000313" key="2">
    <source>
        <dbReference type="EMBL" id="KAK7068184.1"/>
    </source>
</evidence>
<gene>
    <name evidence="2" type="ORF">SK128_013541</name>
</gene>
<feature type="chain" id="PRO_5042981676" evidence="1">
    <location>
        <begin position="23"/>
        <end position="109"/>
    </location>
</feature>
<sequence>MSKLFIWLTLLTICFVSTTVSGNAIIPYPPRPCQDVKAVECCRYSKPSDEFYTCCKKYDCVPFCGVPDCKGVYCPAIYCPRPVYRPGECCPICKDYEIYEKKRSQEERR</sequence>
<dbReference type="Proteomes" id="UP001381693">
    <property type="component" value="Unassembled WGS sequence"/>
</dbReference>
<evidence type="ECO:0000313" key="3">
    <source>
        <dbReference type="Proteomes" id="UP001381693"/>
    </source>
</evidence>
<proteinExistence type="predicted"/>
<evidence type="ECO:0000256" key="1">
    <source>
        <dbReference type="SAM" id="SignalP"/>
    </source>
</evidence>
<dbReference type="EMBL" id="JAXCGZ010017387">
    <property type="protein sequence ID" value="KAK7068184.1"/>
    <property type="molecule type" value="Genomic_DNA"/>
</dbReference>
<protein>
    <submittedName>
        <fullName evidence="2">Uncharacterized protein</fullName>
    </submittedName>
</protein>
<reference evidence="2 3" key="1">
    <citation type="submission" date="2023-11" db="EMBL/GenBank/DDBJ databases">
        <title>Halocaridina rubra genome assembly.</title>
        <authorList>
            <person name="Smith C."/>
        </authorList>
    </citation>
    <scope>NUCLEOTIDE SEQUENCE [LARGE SCALE GENOMIC DNA]</scope>
    <source>
        <strain evidence="2">EP-1</strain>
        <tissue evidence="2">Whole</tissue>
    </source>
</reference>